<keyword evidence="3" id="KW-1185">Reference proteome</keyword>
<keyword evidence="1" id="KW-0732">Signal</keyword>
<dbReference type="GeneID" id="37025471"/>
<dbReference type="Proteomes" id="UP000245884">
    <property type="component" value="Unassembled WGS sequence"/>
</dbReference>
<sequence length="157" mass="16512">MRGGEPGHDYSLLPSPSPSPHPLSTMLPLALCALLTLTSAYTVTFDNECSHSGVKATIGGQDLPTGTITFTNPALIELKSPWGTSRARLGLGTSVLETALKPPPISFFYFKAGLAVEGKSVADNSLECAKKSQQGCDKQVTVRNGNKQSSLGIALYC</sequence>
<evidence type="ECO:0000256" key="1">
    <source>
        <dbReference type="SAM" id="SignalP"/>
    </source>
</evidence>
<dbReference type="AlphaFoldDB" id="A0A316UWT3"/>
<name>A0A316UWT3_9BASI</name>
<protein>
    <submittedName>
        <fullName evidence="2">Uncharacterized protein</fullName>
    </submittedName>
</protein>
<evidence type="ECO:0000313" key="3">
    <source>
        <dbReference type="Proteomes" id="UP000245884"/>
    </source>
</evidence>
<gene>
    <name evidence="2" type="ORF">BDZ90DRAFT_166670</name>
</gene>
<proteinExistence type="predicted"/>
<accession>A0A316UWT3</accession>
<dbReference type="EMBL" id="KZ819667">
    <property type="protein sequence ID" value="PWN27585.1"/>
    <property type="molecule type" value="Genomic_DNA"/>
</dbReference>
<feature type="chain" id="PRO_5016252626" evidence="1">
    <location>
        <begin position="41"/>
        <end position="157"/>
    </location>
</feature>
<reference evidence="2 3" key="1">
    <citation type="journal article" date="2018" name="Mol. Biol. Evol.">
        <title>Broad Genomic Sampling Reveals a Smut Pathogenic Ancestry of the Fungal Clade Ustilaginomycotina.</title>
        <authorList>
            <person name="Kijpornyongpan T."/>
            <person name="Mondo S.J."/>
            <person name="Barry K."/>
            <person name="Sandor L."/>
            <person name="Lee J."/>
            <person name="Lipzen A."/>
            <person name="Pangilinan J."/>
            <person name="LaButti K."/>
            <person name="Hainaut M."/>
            <person name="Henrissat B."/>
            <person name="Grigoriev I.V."/>
            <person name="Spatafora J.W."/>
            <person name="Aime M.C."/>
        </authorList>
    </citation>
    <scope>NUCLEOTIDE SEQUENCE [LARGE SCALE GENOMIC DNA]</scope>
    <source>
        <strain evidence="2 3">MCA 5214</strain>
    </source>
</reference>
<evidence type="ECO:0000313" key="2">
    <source>
        <dbReference type="EMBL" id="PWN27585.1"/>
    </source>
</evidence>
<feature type="signal peptide" evidence="1">
    <location>
        <begin position="1"/>
        <end position="40"/>
    </location>
</feature>
<organism evidence="2 3">
    <name type="scientific">Jaminaea rosea</name>
    <dbReference type="NCBI Taxonomy" id="1569628"/>
    <lineage>
        <taxon>Eukaryota</taxon>
        <taxon>Fungi</taxon>
        <taxon>Dikarya</taxon>
        <taxon>Basidiomycota</taxon>
        <taxon>Ustilaginomycotina</taxon>
        <taxon>Exobasidiomycetes</taxon>
        <taxon>Microstromatales</taxon>
        <taxon>Microstromatales incertae sedis</taxon>
        <taxon>Jaminaea</taxon>
    </lineage>
</organism>
<dbReference type="RefSeq" id="XP_025362197.1">
    <property type="nucleotide sequence ID" value="XM_025503648.1"/>
</dbReference>